<dbReference type="InterPro" id="IPR050951">
    <property type="entry name" value="Retrovirus_Pol_polyprotein"/>
</dbReference>
<dbReference type="EMBL" id="LRGB01003396">
    <property type="protein sequence ID" value="KZS02818.1"/>
    <property type="molecule type" value="Genomic_DNA"/>
</dbReference>
<dbReference type="SUPFAM" id="SSF50370">
    <property type="entry name" value="Ricin B-like lectins"/>
    <property type="match status" value="2"/>
</dbReference>
<evidence type="ECO:0000259" key="9">
    <source>
        <dbReference type="Pfam" id="PF17917"/>
    </source>
</evidence>
<keyword evidence="6" id="KW-0378">Hydrolase</keyword>
<keyword evidence="7" id="KW-0695">RNA-directed DNA polymerase</keyword>
<dbReference type="AlphaFoldDB" id="A0A164K020"/>
<evidence type="ECO:0000313" key="11">
    <source>
        <dbReference type="Proteomes" id="UP000076858"/>
    </source>
</evidence>
<dbReference type="GO" id="GO:0016787">
    <property type="term" value="F:hydrolase activity"/>
    <property type="evidence" value="ECO:0007669"/>
    <property type="project" value="UniProtKB-KW"/>
</dbReference>
<dbReference type="Gene3D" id="3.10.20.370">
    <property type="match status" value="1"/>
</dbReference>
<evidence type="ECO:0000256" key="1">
    <source>
        <dbReference type="ARBA" id="ARBA00012493"/>
    </source>
</evidence>
<dbReference type="CDD" id="cd09274">
    <property type="entry name" value="RNase_HI_RT_Ty3"/>
    <property type="match status" value="1"/>
</dbReference>
<dbReference type="InterPro" id="IPR043128">
    <property type="entry name" value="Rev_trsase/Diguanyl_cyclase"/>
</dbReference>
<dbReference type="InterPro" id="IPR035992">
    <property type="entry name" value="Ricin_B-like_lectins"/>
</dbReference>
<dbReference type="Proteomes" id="UP000076858">
    <property type="component" value="Unassembled WGS sequence"/>
</dbReference>
<dbReference type="PROSITE" id="PS50231">
    <property type="entry name" value="RICIN_B_LECTIN"/>
    <property type="match status" value="1"/>
</dbReference>
<dbReference type="GO" id="GO:0004519">
    <property type="term" value="F:endonuclease activity"/>
    <property type="evidence" value="ECO:0007669"/>
    <property type="project" value="UniProtKB-KW"/>
</dbReference>
<proteinExistence type="predicted"/>
<sequence>MGVTQNDEDASKNTMQKTFANTSKKNPKDDDIPAIEQYDEYAKKVNRYFPQPLVKALGELFSREDKKAIPIFKGKSIEKLILEWLRGAEHVARNNEWDEDKKIRFFSDRLKGEALLQDTYDLATLEKKLSKLTKKPEENCRAFVSRLNNLYDTIAGFLYSVLKSYNDDLKPMLKKCEFLKKELDYLGYIVSGKGITPSSTKLDAINKYPAPKNVKELSSFLGVASHYRKFIRAFADKAHPLTALTRKSAEWKLWEEQRDACECIKNCLITRPILAYPDFSREFMIYTDASRYGIGAVLAQIQPTPQSADLAVKSDGPDLHESDGVEVVIAYTSKHLNDCEAKWSTTEKEAFAIIHAIDVFRSYLYGRKFTVFTDHRPLEWLMSRTEPAGRLARWALKIQEFHIIICAVSESRNKMQTVLFLLCLLHSLNPTYPIYASVCDCNNMKIRGILDFESPYYCDNEKPETQHSPRIPTACTLVTKQKPAATWKGWKLYSQETILLTPLECWRMVNDKKCGDNNMQVGPTGLSFMATSTGEGKWYAIKEYQTLNCIEEQITLRQEKPDRPFESPFGLLNTTQQERPFIQNQNTIVWGERTTNNSYTQTLLKGKGYLKIPRIPDSDNTSRLYDTNRQLEISFLNKPDKDIVPRGHKVMFKTMLTTCLQNTDLDTSVCNDYKELYKSRTRRWTLQGVQFLFKNPLEDKQLGTRLYSIFYAWGTIRLANRKMAFVEEEGKLVLKNLTIYIVYEPGSSNSIIAHNQLSKNDPLPSRSEFKYIVDQTIRIQNSNICITDTEGDRIFAATCSEESTRWILEKQNSCLISQESQICLILGIDQSLKLEQCAAEENMKKNQKWIFQTINTNPDIVENFPDVTLEHIQEVRLEQRQAVTTTINSAIFGGILKTNHGSGNITWDMIAWGLLKNGQYPNKKFVTHHGLNEQLTVNDSLVQSQVSVGNCSKVTNKGQAFEYTSDFTIGPFNTNACVKANTTMLILQECANTSSIWGTFEHTRQLMATDRTGLHSSASDRKCLTLKVGCLSLGHCHASSRKQHFGFEYRNPHQIRTLSAAAIIALHTQQPLDGKQLPPIPPLLKRETQQEMPVAASLTLEQIPEIPIKRETESGLPENIDEFNDKIKLKISKMHEQYKISIETEHENKLAKEICDVCCQLSTIKRTQAVILAQSNGILDASALGLPICTRLQGFGQVMTLQQCETKKIVISAKESKCGFQPFFTYEDKNCTIG</sequence>
<evidence type="ECO:0000256" key="3">
    <source>
        <dbReference type="ARBA" id="ARBA00022695"/>
    </source>
</evidence>
<accession>A0A164K020</accession>
<dbReference type="Gene3D" id="3.30.70.270">
    <property type="match status" value="1"/>
</dbReference>
<keyword evidence="3" id="KW-0548">Nucleotidyltransferase</keyword>
<dbReference type="OrthoDB" id="10488759at2759"/>
<feature type="domain" description="Reverse transcriptase RNase H-like" evidence="9">
    <location>
        <begin position="278"/>
        <end position="401"/>
    </location>
</feature>
<evidence type="ECO:0000256" key="6">
    <source>
        <dbReference type="ARBA" id="ARBA00022801"/>
    </source>
</evidence>
<feature type="region of interest" description="Disordered" evidence="8">
    <location>
        <begin position="1"/>
        <end position="33"/>
    </location>
</feature>
<comment type="caution">
    <text evidence="10">The sequence shown here is derived from an EMBL/GenBank/DDBJ whole genome shotgun (WGS) entry which is preliminary data.</text>
</comment>
<evidence type="ECO:0000256" key="5">
    <source>
        <dbReference type="ARBA" id="ARBA00022759"/>
    </source>
</evidence>
<name>A0A164K020_9CRUS</name>
<dbReference type="GO" id="GO:0003964">
    <property type="term" value="F:RNA-directed DNA polymerase activity"/>
    <property type="evidence" value="ECO:0007669"/>
    <property type="project" value="UniProtKB-KW"/>
</dbReference>
<dbReference type="InterPro" id="IPR041373">
    <property type="entry name" value="RT_RNaseH"/>
</dbReference>
<dbReference type="Pfam" id="PF17917">
    <property type="entry name" value="RT_RNaseH"/>
    <property type="match status" value="1"/>
</dbReference>
<dbReference type="PANTHER" id="PTHR37984:SF5">
    <property type="entry name" value="PROTEIN NYNRIN-LIKE"/>
    <property type="match status" value="1"/>
</dbReference>
<feature type="compositionally biased region" description="Polar residues" evidence="8">
    <location>
        <begin position="12"/>
        <end position="24"/>
    </location>
</feature>
<dbReference type="SUPFAM" id="SSF56672">
    <property type="entry name" value="DNA/RNA polymerases"/>
    <property type="match status" value="1"/>
</dbReference>
<dbReference type="FunFam" id="3.30.70.270:FF:000020">
    <property type="entry name" value="Transposon Tf2-6 polyprotein-like Protein"/>
    <property type="match status" value="1"/>
</dbReference>
<keyword evidence="2" id="KW-0808">Transferase</keyword>
<keyword evidence="11" id="KW-1185">Reference proteome</keyword>
<evidence type="ECO:0000256" key="4">
    <source>
        <dbReference type="ARBA" id="ARBA00022722"/>
    </source>
</evidence>
<evidence type="ECO:0000256" key="8">
    <source>
        <dbReference type="SAM" id="MobiDB-lite"/>
    </source>
</evidence>
<gene>
    <name evidence="10" type="ORF">APZ42_034598</name>
</gene>
<keyword evidence="5" id="KW-0255">Endonuclease</keyword>
<organism evidence="10 11">
    <name type="scientific">Daphnia magna</name>
    <dbReference type="NCBI Taxonomy" id="35525"/>
    <lineage>
        <taxon>Eukaryota</taxon>
        <taxon>Metazoa</taxon>
        <taxon>Ecdysozoa</taxon>
        <taxon>Arthropoda</taxon>
        <taxon>Crustacea</taxon>
        <taxon>Branchiopoda</taxon>
        <taxon>Diplostraca</taxon>
        <taxon>Cladocera</taxon>
        <taxon>Anomopoda</taxon>
        <taxon>Daphniidae</taxon>
        <taxon>Daphnia</taxon>
    </lineage>
</organism>
<evidence type="ECO:0000313" key="10">
    <source>
        <dbReference type="EMBL" id="KZS02818.1"/>
    </source>
</evidence>
<keyword evidence="4" id="KW-0540">Nuclease</keyword>
<dbReference type="InterPro" id="IPR043502">
    <property type="entry name" value="DNA/RNA_pol_sf"/>
</dbReference>
<dbReference type="EC" id="2.7.7.49" evidence="1"/>
<evidence type="ECO:0000256" key="7">
    <source>
        <dbReference type="ARBA" id="ARBA00022918"/>
    </source>
</evidence>
<dbReference type="PANTHER" id="PTHR37984">
    <property type="entry name" value="PROTEIN CBG26694"/>
    <property type="match status" value="1"/>
</dbReference>
<evidence type="ECO:0000256" key="2">
    <source>
        <dbReference type="ARBA" id="ARBA00022679"/>
    </source>
</evidence>
<reference evidence="10 11" key="1">
    <citation type="submission" date="2016-03" db="EMBL/GenBank/DDBJ databases">
        <title>EvidentialGene: Evidence-directed Construction of Genes on Genomes.</title>
        <authorList>
            <person name="Gilbert D.G."/>
            <person name="Choi J.-H."/>
            <person name="Mockaitis K."/>
            <person name="Colbourne J."/>
            <person name="Pfrender M."/>
        </authorList>
    </citation>
    <scope>NUCLEOTIDE SEQUENCE [LARGE SCALE GENOMIC DNA]</scope>
    <source>
        <strain evidence="10 11">Xinb3</strain>
        <tissue evidence="10">Complete organism</tissue>
    </source>
</reference>
<protein>
    <recommendedName>
        <fullName evidence="1">RNA-directed DNA polymerase</fullName>
        <ecNumber evidence="1">2.7.7.49</ecNumber>
    </recommendedName>
</protein>